<gene>
    <name evidence="3" type="ORF">EV356DRAFT_445601</name>
</gene>
<keyword evidence="1" id="KW-0812">Transmembrane</keyword>
<evidence type="ECO:0000313" key="3">
    <source>
        <dbReference type="EMBL" id="KAF2235123.1"/>
    </source>
</evidence>
<dbReference type="PANTHER" id="PTHR35152">
    <property type="entry name" value="DOMAIN SIGNALLING PROTEIN, PUTATIVE (AFU_ORTHOLOGUE AFUA_5G11310)-RELATED"/>
    <property type="match status" value="1"/>
</dbReference>
<evidence type="ECO:0000313" key="4">
    <source>
        <dbReference type="Proteomes" id="UP000800092"/>
    </source>
</evidence>
<keyword evidence="1" id="KW-1133">Transmembrane helix</keyword>
<reference evidence="3" key="1">
    <citation type="journal article" date="2020" name="Stud. Mycol.">
        <title>101 Dothideomycetes genomes: a test case for predicting lifestyles and emergence of pathogens.</title>
        <authorList>
            <person name="Haridas S."/>
            <person name="Albert R."/>
            <person name="Binder M."/>
            <person name="Bloem J."/>
            <person name="Labutti K."/>
            <person name="Salamov A."/>
            <person name="Andreopoulos B."/>
            <person name="Baker S."/>
            <person name="Barry K."/>
            <person name="Bills G."/>
            <person name="Bluhm B."/>
            <person name="Cannon C."/>
            <person name="Castanera R."/>
            <person name="Culley D."/>
            <person name="Daum C."/>
            <person name="Ezra D."/>
            <person name="Gonzalez J."/>
            <person name="Henrissat B."/>
            <person name="Kuo A."/>
            <person name="Liang C."/>
            <person name="Lipzen A."/>
            <person name="Lutzoni F."/>
            <person name="Magnuson J."/>
            <person name="Mondo S."/>
            <person name="Nolan M."/>
            <person name="Ohm R."/>
            <person name="Pangilinan J."/>
            <person name="Park H.-J."/>
            <person name="Ramirez L."/>
            <person name="Alfaro M."/>
            <person name="Sun H."/>
            <person name="Tritt A."/>
            <person name="Yoshinaga Y."/>
            <person name="Zwiers L.-H."/>
            <person name="Turgeon B."/>
            <person name="Goodwin S."/>
            <person name="Spatafora J."/>
            <person name="Crous P."/>
            <person name="Grigoriev I."/>
        </authorList>
    </citation>
    <scope>NUCLEOTIDE SEQUENCE</scope>
    <source>
        <strain evidence="3">Tuck. ex Michener</strain>
    </source>
</reference>
<accession>A0A6A6HCB7</accession>
<feature type="transmembrane region" description="Helical" evidence="1">
    <location>
        <begin position="202"/>
        <end position="223"/>
    </location>
</feature>
<protein>
    <recommendedName>
        <fullName evidence="2">MHYT domain-containing protein</fullName>
    </recommendedName>
</protein>
<feature type="transmembrane region" description="Helical" evidence="1">
    <location>
        <begin position="52"/>
        <end position="78"/>
    </location>
</feature>
<dbReference type="PROSITE" id="PS50924">
    <property type="entry name" value="MHYT"/>
    <property type="match status" value="1"/>
</dbReference>
<dbReference type="EMBL" id="ML991793">
    <property type="protein sequence ID" value="KAF2235123.1"/>
    <property type="molecule type" value="Genomic_DNA"/>
</dbReference>
<dbReference type="InterPro" id="IPR005330">
    <property type="entry name" value="MHYT_dom"/>
</dbReference>
<evidence type="ECO:0000259" key="2">
    <source>
        <dbReference type="PROSITE" id="PS50924"/>
    </source>
</evidence>
<dbReference type="AlphaFoldDB" id="A0A6A6HCB7"/>
<dbReference type="Proteomes" id="UP000800092">
    <property type="component" value="Unassembled WGS sequence"/>
</dbReference>
<dbReference type="OrthoDB" id="264015at2759"/>
<proteinExistence type="predicted"/>
<feature type="transmembrane region" description="Helical" evidence="1">
    <location>
        <begin position="129"/>
        <end position="148"/>
    </location>
</feature>
<feature type="domain" description="MHYT" evidence="2">
    <location>
        <begin position="20"/>
        <end position="226"/>
    </location>
</feature>
<organism evidence="3 4">
    <name type="scientific">Viridothelium virens</name>
    <name type="common">Speckled blister lichen</name>
    <name type="synonym">Trypethelium virens</name>
    <dbReference type="NCBI Taxonomy" id="1048519"/>
    <lineage>
        <taxon>Eukaryota</taxon>
        <taxon>Fungi</taxon>
        <taxon>Dikarya</taxon>
        <taxon>Ascomycota</taxon>
        <taxon>Pezizomycotina</taxon>
        <taxon>Dothideomycetes</taxon>
        <taxon>Dothideomycetes incertae sedis</taxon>
        <taxon>Trypetheliales</taxon>
        <taxon>Trypetheliaceae</taxon>
        <taxon>Viridothelium</taxon>
    </lineage>
</organism>
<dbReference type="PANTHER" id="PTHR35152:SF1">
    <property type="entry name" value="DOMAIN SIGNALLING PROTEIN, PUTATIVE (AFU_ORTHOLOGUE AFUA_5G11310)-RELATED"/>
    <property type="match status" value="1"/>
</dbReference>
<sequence>MDNVHSETVFQPGDLVPFHLIPWIVILSFVASFIGTLTTVELLHRRITTGKLWLSMLQLFACSVSMGLVGIWCMHFVGNRAIILAHGQNDMQLVYSPGFTALSVFLPIIFLFIGFFIADRESQKHRGKVRLSVFLCIAGVAAGLSIVGMHYVGNFGILNYKLVYTPRYIGGAIVVAVVDATGSLAFFFSMKELWINRWWSRLMTAIFLAIAVSGMHWVASVGVVYRLKAVPTPNAGNARNVNLIIAVALSAVAFLACVGIVWYVHLRKRQLAARAQQVVLACAVFDSEGRLMVTQEGLLPSRRITKQFNNRSFDEEFDVAHPVFQWLYRVTYNWNAVLDLIPSMRINLRHYQNGKKSAKEISSSSSVWEYDGEVDYSLLFRESFCVAASDLALEMQVPIQNIGVLYDDIMMTGTMSLEARAKRTIRAASGIDLESGEQMTFGKGQLMFVVRQVSRLEVSRLTAAGYRFAAMSQVGEIIARSMQVPVAEFAAHVDRLREHCKPNDLVHRSTYLACYALRSTAAQKGFDILVPRALPCQLPKVEIPLRQVKPWQQGIFARLEGRSVRECLQYLSSKEVRFGSATEEEESFTNLMHDRISALSLEIGESWFYQAIFCSKPFRADFTDLSNDSLSQVTIYAFCIIPDVHNCSLKPLSEMTYTPLSFFKSRQRVYKNSPDHASLARNIHYEFAPIIHQIHRDMMTRSAAEHPQGNGFWNSFRRGTAGSDDTVQPDNSSERELVKAPGGLAVQEVEPAMTRNTTSCPFGGILVSSDTIVASDRGDAMLEMRNLGTTALISAEKTEKEAPTFVDHLFNVTFARFNPGHLRQGSLQAP</sequence>
<feature type="transmembrane region" description="Helical" evidence="1">
    <location>
        <begin position="243"/>
        <end position="264"/>
    </location>
</feature>
<keyword evidence="1" id="KW-0472">Membrane</keyword>
<name>A0A6A6HCB7_VIRVR</name>
<keyword evidence="4" id="KW-1185">Reference proteome</keyword>
<feature type="transmembrane region" description="Helical" evidence="1">
    <location>
        <begin position="98"/>
        <end position="117"/>
    </location>
</feature>
<evidence type="ECO:0000256" key="1">
    <source>
        <dbReference type="SAM" id="Phobius"/>
    </source>
</evidence>
<dbReference type="Pfam" id="PF03707">
    <property type="entry name" value="MHYT"/>
    <property type="match status" value="2"/>
</dbReference>
<feature type="transmembrane region" description="Helical" evidence="1">
    <location>
        <begin position="168"/>
        <end position="190"/>
    </location>
</feature>
<feature type="transmembrane region" description="Helical" evidence="1">
    <location>
        <begin position="20"/>
        <end position="40"/>
    </location>
</feature>